<evidence type="ECO:0000313" key="1">
    <source>
        <dbReference type="EMBL" id="MBB4865449.1"/>
    </source>
</evidence>
<evidence type="ECO:0000313" key="2">
    <source>
        <dbReference type="Proteomes" id="UP000566995"/>
    </source>
</evidence>
<protein>
    <submittedName>
        <fullName evidence="1">Uncharacterized protein</fullName>
    </submittedName>
</protein>
<proteinExistence type="predicted"/>
<comment type="caution">
    <text evidence="1">The sequence shown here is derived from an EMBL/GenBank/DDBJ whole genome shotgun (WGS) entry which is preliminary data.</text>
</comment>
<reference evidence="1 2" key="1">
    <citation type="submission" date="2020-08" db="EMBL/GenBank/DDBJ databases">
        <title>Functional genomics of gut bacteria from endangered species of beetles.</title>
        <authorList>
            <person name="Carlos-Shanley C."/>
        </authorList>
    </citation>
    <scope>NUCLEOTIDE SEQUENCE [LARGE SCALE GENOMIC DNA]</scope>
    <source>
        <strain evidence="1 2">S00179</strain>
    </source>
</reference>
<name>A0A7W7KN88_PSENT</name>
<gene>
    <name evidence="1" type="ORF">HNP46_004330</name>
</gene>
<dbReference type="EMBL" id="JACHLI010000018">
    <property type="protein sequence ID" value="MBB4865449.1"/>
    <property type="molecule type" value="Genomic_DNA"/>
</dbReference>
<dbReference type="AlphaFoldDB" id="A0A7W7KN88"/>
<accession>A0A7W7KN88</accession>
<dbReference type="Proteomes" id="UP000566995">
    <property type="component" value="Unassembled WGS sequence"/>
</dbReference>
<sequence length="343" mass="36612">MNTEDLRADLLMQADHEAMCLFSGVAQPSAVTTAAIREVLTFGSVGELIRPLAGAGASNLLCLMVDKGLMEALFGAGTALADPFASAYSLYDSMKCPLNGEAPEAIEAMAYAISLRVITAHGMEEFRRYSMTERVQADLIENLGSADMLSNSAVAFGFQLVSLCSSFLEASRFGLLIGRSLPRVLSQSDHDQVGANLLLLESKMRTVTEGVRMGLIDKVRGISSLMDDRHAIALADLLLNGRDGLCKLRSATISHYGGEGEDSSLSAVVKLCREACIDLGKEDNVTLLRNVVERVPADALSRMVAGAAEAKFLDALGFDLQALDVQLMPDAGATARAFQELDL</sequence>
<organism evidence="1 2">
    <name type="scientific">Pseudomonas nitroreducens</name>
    <dbReference type="NCBI Taxonomy" id="46680"/>
    <lineage>
        <taxon>Bacteria</taxon>
        <taxon>Pseudomonadati</taxon>
        <taxon>Pseudomonadota</taxon>
        <taxon>Gammaproteobacteria</taxon>
        <taxon>Pseudomonadales</taxon>
        <taxon>Pseudomonadaceae</taxon>
        <taxon>Pseudomonas</taxon>
    </lineage>
</organism>
<dbReference type="RefSeq" id="WP_184592950.1">
    <property type="nucleotide sequence ID" value="NZ_JACHLI010000018.1"/>
</dbReference>